<comment type="caution">
    <text evidence="2">The sequence shown here is derived from an EMBL/GenBank/DDBJ whole genome shotgun (WGS) entry which is preliminary data.</text>
</comment>
<accession>A0A3L8Q6F1</accession>
<evidence type="ECO:0000256" key="1">
    <source>
        <dbReference type="SAM" id="MobiDB-lite"/>
    </source>
</evidence>
<organism evidence="2 3">
    <name type="scientific">Chloebia gouldiae</name>
    <name type="common">Gouldian finch</name>
    <name type="synonym">Erythrura gouldiae</name>
    <dbReference type="NCBI Taxonomy" id="44316"/>
    <lineage>
        <taxon>Eukaryota</taxon>
        <taxon>Metazoa</taxon>
        <taxon>Chordata</taxon>
        <taxon>Craniata</taxon>
        <taxon>Vertebrata</taxon>
        <taxon>Euteleostomi</taxon>
        <taxon>Archelosauria</taxon>
        <taxon>Archosauria</taxon>
        <taxon>Dinosauria</taxon>
        <taxon>Saurischia</taxon>
        <taxon>Theropoda</taxon>
        <taxon>Coelurosauria</taxon>
        <taxon>Aves</taxon>
        <taxon>Neognathae</taxon>
        <taxon>Neoaves</taxon>
        <taxon>Telluraves</taxon>
        <taxon>Australaves</taxon>
        <taxon>Passeriformes</taxon>
        <taxon>Passeroidea</taxon>
        <taxon>Passeridae</taxon>
        <taxon>Chloebia</taxon>
    </lineage>
</organism>
<dbReference type="AlphaFoldDB" id="A0A3L8Q6F1"/>
<name>A0A3L8Q6F1_CHLGU</name>
<keyword evidence="3" id="KW-1185">Reference proteome</keyword>
<protein>
    <submittedName>
        <fullName evidence="2">Uncharacterized protein</fullName>
    </submittedName>
</protein>
<reference evidence="2 3" key="1">
    <citation type="journal article" date="2018" name="Proc. R. Soc. B">
        <title>A non-coding region near Follistatin controls head colour polymorphism in the Gouldian finch.</title>
        <authorList>
            <person name="Toomey M.B."/>
            <person name="Marques C.I."/>
            <person name="Andrade P."/>
            <person name="Araujo P.M."/>
            <person name="Sabatino S."/>
            <person name="Gazda M.A."/>
            <person name="Afonso S."/>
            <person name="Lopes R.J."/>
            <person name="Corbo J.C."/>
            <person name="Carneiro M."/>
        </authorList>
    </citation>
    <scope>NUCLEOTIDE SEQUENCE [LARGE SCALE GENOMIC DNA]</scope>
    <source>
        <strain evidence="2">Red01</strain>
        <tissue evidence="2">Muscle</tissue>
    </source>
</reference>
<feature type="compositionally biased region" description="Basic residues" evidence="1">
    <location>
        <begin position="16"/>
        <end position="31"/>
    </location>
</feature>
<evidence type="ECO:0000313" key="2">
    <source>
        <dbReference type="EMBL" id="RLV62907.1"/>
    </source>
</evidence>
<dbReference type="EMBL" id="QUSF01004818">
    <property type="protein sequence ID" value="RLV62907.1"/>
    <property type="molecule type" value="Genomic_DNA"/>
</dbReference>
<evidence type="ECO:0000313" key="3">
    <source>
        <dbReference type="Proteomes" id="UP000276834"/>
    </source>
</evidence>
<feature type="region of interest" description="Disordered" evidence="1">
    <location>
        <begin position="1"/>
        <end position="41"/>
    </location>
</feature>
<proteinExistence type="predicted"/>
<gene>
    <name evidence="2" type="ORF">DV515_00018822</name>
</gene>
<dbReference type="Proteomes" id="UP000276834">
    <property type="component" value="Unassembled WGS sequence"/>
</dbReference>
<feature type="non-terminal residue" evidence="2">
    <location>
        <position position="57"/>
    </location>
</feature>
<sequence length="57" mass="6721">MKAQREPFKRNYGWQSKKKTKQLSAGRRCHRSTTDFSSSTRSTSLKHTFSWLKGKSR</sequence>